<protein>
    <recommendedName>
        <fullName evidence="3">Fibronectin type-III domain-containing protein</fullName>
    </recommendedName>
</protein>
<dbReference type="Gene3D" id="2.120.10.30">
    <property type="entry name" value="TolB, C-terminal domain"/>
    <property type="match status" value="1"/>
</dbReference>
<evidence type="ECO:0000313" key="2">
    <source>
        <dbReference type="Proteomes" id="UP001596091"/>
    </source>
</evidence>
<name>A0ABW1EE31_9BACT</name>
<organism evidence="1 2">
    <name type="scientific">Acidicapsa dinghuensis</name>
    <dbReference type="NCBI Taxonomy" id="2218256"/>
    <lineage>
        <taxon>Bacteria</taxon>
        <taxon>Pseudomonadati</taxon>
        <taxon>Acidobacteriota</taxon>
        <taxon>Terriglobia</taxon>
        <taxon>Terriglobales</taxon>
        <taxon>Acidobacteriaceae</taxon>
        <taxon>Acidicapsa</taxon>
    </lineage>
</organism>
<dbReference type="Proteomes" id="UP001596091">
    <property type="component" value="Unassembled WGS sequence"/>
</dbReference>
<dbReference type="Gene3D" id="2.80.10.50">
    <property type="match status" value="1"/>
</dbReference>
<dbReference type="RefSeq" id="WP_263337038.1">
    <property type="nucleotide sequence ID" value="NZ_JAGSYH010000004.1"/>
</dbReference>
<proteinExistence type="predicted"/>
<accession>A0ABW1EE31</accession>
<dbReference type="InterPro" id="IPR011042">
    <property type="entry name" value="6-blade_b-propeller_TolB-like"/>
</dbReference>
<dbReference type="SUPFAM" id="SSF63829">
    <property type="entry name" value="Calcium-dependent phosphotriesterase"/>
    <property type="match status" value="2"/>
</dbReference>
<dbReference type="EMBL" id="JBHSPH010000002">
    <property type="protein sequence ID" value="MFC5861623.1"/>
    <property type="molecule type" value="Genomic_DNA"/>
</dbReference>
<reference evidence="2" key="1">
    <citation type="journal article" date="2019" name="Int. J. Syst. Evol. Microbiol.">
        <title>The Global Catalogue of Microorganisms (GCM) 10K type strain sequencing project: providing services to taxonomists for standard genome sequencing and annotation.</title>
        <authorList>
            <consortium name="The Broad Institute Genomics Platform"/>
            <consortium name="The Broad Institute Genome Sequencing Center for Infectious Disease"/>
            <person name="Wu L."/>
            <person name="Ma J."/>
        </authorList>
    </citation>
    <scope>NUCLEOTIDE SEQUENCE [LARGE SCALE GENOMIC DNA]</scope>
    <source>
        <strain evidence="2">JCM 4087</strain>
    </source>
</reference>
<comment type="caution">
    <text evidence="1">The sequence shown here is derived from an EMBL/GenBank/DDBJ whole genome shotgun (WGS) entry which is preliminary data.</text>
</comment>
<evidence type="ECO:0008006" key="3">
    <source>
        <dbReference type="Google" id="ProtNLM"/>
    </source>
</evidence>
<gene>
    <name evidence="1" type="ORF">ACFPT7_04915</name>
</gene>
<evidence type="ECO:0000313" key="1">
    <source>
        <dbReference type="EMBL" id="MFC5861623.1"/>
    </source>
</evidence>
<keyword evidence="2" id="KW-1185">Reference proteome</keyword>
<sequence>MSFAQGTHLWTQSHYEEFEKGTPQGVEITSEGRLLRGPEAKEVATTPSSFVWAVAEGKNGEVYAATGTPATVLRIGRDGKSTKIFETKALAVQALKVGPDGALYAATMPDGKVYRLKADAVSPENESSAEVVFDLGNADSEAKDGDKGKDGAKESKSHYIWDLTFDRAGRLYVATGGPATVYRIDVAQSAKNEQNPQPFFHCDEQHVRSLAWDKDGNLIAGTDGSGLVYRISPEGKGYVLYSAPRREITALAVGADGTIYAADVGDKSHNPLPQLPVQAGIGITISFVQPGSMQAANASTALPEGTEIYALTPNEAPRKLWSGKDEVVYQLATDGNDLLAVTGNRGRIFRIHKDGSFSDVAHLGAQLVVALTQADGGWLIGTGNTGKVYRLNTASTAGAAAEHTYASDVLDASAMTRWGRVEVDPESHGYQIWTRSGNVEQPARNEKDWGWSDWQPLQAGKVGSPAGRYLQWKAELEPGGAVSGVGVNFLPVNSAPVVDEMVVVPGARVVPQGQPGGQPPTVQIAFPSQQANSGVINYDGNNSNAAPMQAQKDRTAVTVRWAAHDDDGDDLVFNLYLMGDGEHVWRPLKKKLTDKVYSFDGSDFPDGGYRIKVVATDAPSHAPGQALTGDKISDRFELDTTPPEITALKAGAAEKTTDCGKNVCKATIAVSFDAHDAMSPISHAEYSVDAGPWQYIDPVGQLSDSKEEHYEFKAPVPGSNDSDDAAGVEHLITVRAYDRHDNMATAKVMVPAGSR</sequence>
<dbReference type="InterPro" id="IPR051344">
    <property type="entry name" value="Vgb"/>
</dbReference>
<dbReference type="PANTHER" id="PTHR40274">
    <property type="entry name" value="VIRGINIAMYCIN B LYASE"/>
    <property type="match status" value="1"/>
</dbReference>
<dbReference type="PANTHER" id="PTHR40274:SF3">
    <property type="entry name" value="VIRGINIAMYCIN B LYASE"/>
    <property type="match status" value="1"/>
</dbReference>